<protein>
    <submittedName>
        <fullName evidence="2">Uncharacterized protein</fullName>
    </submittedName>
</protein>
<proteinExistence type="predicted"/>
<keyword evidence="1" id="KW-0812">Transmembrane</keyword>
<evidence type="ECO:0000313" key="2">
    <source>
        <dbReference type="EMBL" id="SHG73413.1"/>
    </source>
</evidence>
<accession>A0A1M5M9J1</accession>
<dbReference type="AlphaFoldDB" id="A0A1M5M9J1"/>
<evidence type="ECO:0000313" key="3">
    <source>
        <dbReference type="Proteomes" id="UP000184108"/>
    </source>
</evidence>
<reference evidence="3" key="1">
    <citation type="submission" date="2016-11" db="EMBL/GenBank/DDBJ databases">
        <authorList>
            <person name="Varghese N."/>
            <person name="Submissions S."/>
        </authorList>
    </citation>
    <scope>NUCLEOTIDE SEQUENCE [LARGE SCALE GENOMIC DNA]</scope>
    <source>
        <strain evidence="3">YR203</strain>
    </source>
</reference>
<gene>
    <name evidence="2" type="ORF">SAMN02787073_4760</name>
</gene>
<evidence type="ECO:0000256" key="1">
    <source>
        <dbReference type="SAM" id="Phobius"/>
    </source>
</evidence>
<feature type="transmembrane region" description="Helical" evidence="1">
    <location>
        <begin position="26"/>
        <end position="44"/>
    </location>
</feature>
<organism evidence="2 3">
    <name type="scientific">Chryseobacterium vrystaatense</name>
    <dbReference type="NCBI Taxonomy" id="307480"/>
    <lineage>
        <taxon>Bacteria</taxon>
        <taxon>Pseudomonadati</taxon>
        <taxon>Bacteroidota</taxon>
        <taxon>Flavobacteriia</taxon>
        <taxon>Flavobacteriales</taxon>
        <taxon>Weeksellaceae</taxon>
        <taxon>Chryseobacterium group</taxon>
        <taxon>Chryseobacterium</taxon>
    </lineage>
</organism>
<name>A0A1M5M9J1_9FLAO</name>
<keyword evidence="1" id="KW-0472">Membrane</keyword>
<dbReference type="EMBL" id="FQVE01000007">
    <property type="protein sequence ID" value="SHG73413.1"/>
    <property type="molecule type" value="Genomic_DNA"/>
</dbReference>
<dbReference type="Proteomes" id="UP000184108">
    <property type="component" value="Unassembled WGS sequence"/>
</dbReference>
<keyword evidence="1" id="KW-1133">Transmembrane helix</keyword>
<sequence length="50" mass="5581">MVLFVIVSIGIITQRLYPFLSATQNQLLITSVICLSMLLIMLLIDGKNTQ</sequence>